<sequence length="642" mass="69884">MRHSKENSTMSSNRIDHSMHASNGGIISAAGLGSPGNEPDDATTAMLISTERGLRCPTQLCDDSHQASSSSSSSPRRSRVAASSKPRQQPTDADHPAETVSLFQTASSPRLPQDDPATTTTATATPGLNAPLGRTRLSAEPAASASASAQRHRQHRASLLATSVFEVEPDSSFVDAAPTASGYDASVRVRVSDDDSDDQLQHGRPSPAGLQVHHNRLQQRNGVNVELFPSTGITTTTTTTTTSHSNSATADDILQQASRSIHGLGHASPQFDASDLSSTLNVEPLLAFGRSLSAKVQQLVRAPVDIRDAREQLQAQLHPALPAVSEPSRQQQQQHQQQQIVAVSQDTSIALKDEAFQGAAGSPVVSFIMTEIARQRQINEAHGKLSKLNTFVSFASLMRQQQLEGIARRGAHQISQLQVNVREHAHTIDRMNDSIDHLEDEVEARRLESERLRVDLSLQRTMLDTSLQEYRTELEQHRAAMAQQQQTLNAMFMRRMNRDLLMDSGLTVVGFLAVNSFLVDFPLRLALVMVPREKMRVWLRQVVKLGLIAAITRTLKRFASGLGLHNNVGSVTMYAKWLLFSLYSQLRNQVAGTRNSTDVESGNAGSHPTLAILSRVLFSGSSSTQPRDSSVAAYLVAASHRV</sequence>
<dbReference type="PhylomeDB" id="A0A0D2WN26"/>
<gene>
    <name evidence="3" type="ORF">CAOG_003411</name>
</gene>
<evidence type="ECO:0000313" key="3">
    <source>
        <dbReference type="EMBL" id="KJE92435.1"/>
    </source>
</evidence>
<feature type="region of interest" description="Disordered" evidence="2">
    <location>
        <begin position="221"/>
        <end position="248"/>
    </location>
</feature>
<feature type="compositionally biased region" description="Polar residues" evidence="2">
    <location>
        <begin position="101"/>
        <end position="110"/>
    </location>
</feature>
<evidence type="ECO:0000256" key="1">
    <source>
        <dbReference type="SAM" id="Coils"/>
    </source>
</evidence>
<feature type="coiled-coil region" evidence="1">
    <location>
        <begin position="421"/>
        <end position="487"/>
    </location>
</feature>
<feature type="region of interest" description="Disordered" evidence="2">
    <location>
        <begin position="1"/>
        <end position="154"/>
    </location>
</feature>
<keyword evidence="4" id="KW-1185">Reference proteome</keyword>
<dbReference type="EMBL" id="KE346363">
    <property type="protein sequence ID" value="KJE92435.1"/>
    <property type="molecule type" value="Genomic_DNA"/>
</dbReference>
<feature type="compositionally biased region" description="Low complexity" evidence="2">
    <location>
        <begin position="67"/>
        <end position="84"/>
    </location>
</feature>
<name>A0A0D2WN26_CAPO3</name>
<organism evidence="3 4">
    <name type="scientific">Capsaspora owczarzaki (strain ATCC 30864)</name>
    <dbReference type="NCBI Taxonomy" id="595528"/>
    <lineage>
        <taxon>Eukaryota</taxon>
        <taxon>Filasterea</taxon>
        <taxon>Capsaspora</taxon>
    </lineage>
</organism>
<proteinExistence type="predicted"/>
<dbReference type="InParanoid" id="A0A0D2WN26"/>
<dbReference type="eggNOG" id="ENOG502S6WF">
    <property type="taxonomic scope" value="Eukaryota"/>
</dbReference>
<dbReference type="RefSeq" id="XP_004364250.2">
    <property type="nucleotide sequence ID" value="XM_004364193.2"/>
</dbReference>
<keyword evidence="1" id="KW-0175">Coiled coil</keyword>
<dbReference type="STRING" id="595528.A0A0D2WN26"/>
<dbReference type="OrthoDB" id="2133451at2759"/>
<dbReference type="Proteomes" id="UP000008743">
    <property type="component" value="Unassembled WGS sequence"/>
</dbReference>
<reference evidence="4" key="1">
    <citation type="submission" date="2011-02" db="EMBL/GenBank/DDBJ databases">
        <title>The Genome Sequence of Capsaspora owczarzaki ATCC 30864.</title>
        <authorList>
            <person name="Russ C."/>
            <person name="Cuomo C."/>
            <person name="Burger G."/>
            <person name="Gray M.W."/>
            <person name="Holland P.W.H."/>
            <person name="King N."/>
            <person name="Lang F.B.F."/>
            <person name="Roger A.J."/>
            <person name="Ruiz-Trillo I."/>
            <person name="Young S.K."/>
            <person name="Zeng Q."/>
            <person name="Gargeya S."/>
            <person name="Alvarado L."/>
            <person name="Berlin A."/>
            <person name="Chapman S.B."/>
            <person name="Chen Z."/>
            <person name="Freedman E."/>
            <person name="Gellesch M."/>
            <person name="Goldberg J."/>
            <person name="Griggs A."/>
            <person name="Gujja S."/>
            <person name="Heilman E."/>
            <person name="Heiman D."/>
            <person name="Howarth C."/>
            <person name="Mehta T."/>
            <person name="Neiman D."/>
            <person name="Pearson M."/>
            <person name="Roberts A."/>
            <person name="Saif S."/>
            <person name="Shea T."/>
            <person name="Shenoy N."/>
            <person name="Sisk P."/>
            <person name="Stolte C."/>
            <person name="Sykes S."/>
            <person name="White J."/>
            <person name="Yandava C."/>
            <person name="Haas B."/>
            <person name="Nusbaum C."/>
            <person name="Birren B."/>
        </authorList>
    </citation>
    <scope>NUCLEOTIDE SEQUENCE</scope>
    <source>
        <strain evidence="4">ATCC 30864</strain>
    </source>
</reference>
<evidence type="ECO:0000256" key="2">
    <source>
        <dbReference type="SAM" id="MobiDB-lite"/>
    </source>
</evidence>
<evidence type="ECO:0000313" key="4">
    <source>
        <dbReference type="Proteomes" id="UP000008743"/>
    </source>
</evidence>
<dbReference type="AlphaFoldDB" id="A0A0D2WN26"/>
<accession>A0A0D2WN26</accession>
<protein>
    <submittedName>
        <fullName evidence="3">Uncharacterized protein</fullName>
    </submittedName>
</protein>